<gene>
    <name evidence="2" type="ORF">SAMN04487937_1431</name>
</gene>
<feature type="coiled-coil region" evidence="1">
    <location>
        <begin position="554"/>
        <end position="588"/>
    </location>
</feature>
<dbReference type="Gene3D" id="3.40.50.1440">
    <property type="entry name" value="Tubulin/FtsZ, GTPase domain"/>
    <property type="match status" value="1"/>
</dbReference>
<keyword evidence="3" id="KW-1185">Reference proteome</keyword>
<dbReference type="EMBL" id="FOYN01000002">
    <property type="protein sequence ID" value="SFR35403.1"/>
    <property type="molecule type" value="Genomic_DNA"/>
</dbReference>
<keyword evidence="1" id="KW-0175">Coiled coil</keyword>
<accession>A0A1I6FZL7</accession>
<dbReference type="AlphaFoldDB" id="A0A1I6FZL7"/>
<evidence type="ECO:0000313" key="2">
    <source>
        <dbReference type="EMBL" id="SFR35403.1"/>
    </source>
</evidence>
<dbReference type="InterPro" id="IPR036525">
    <property type="entry name" value="Tubulin/FtsZ_GTPase_sf"/>
</dbReference>
<dbReference type="InterPro" id="IPR025904">
    <property type="entry name" value="Tubulin-like"/>
</dbReference>
<dbReference type="Pfam" id="PF13809">
    <property type="entry name" value="Tubulin_2"/>
    <property type="match status" value="1"/>
</dbReference>
<sequence length="1145" mass="125627">MRYETPDQIVGIGGGGKELVYKLFAPTALDVDTPADLTDDDLRTWLIDEVLEPKGLSANRHQQIRMDAFVVDTDTDEANVDRPRVDRINELLAEREDDHPDPVRGPSLSYVNLVEDATTKARHLLSENKVRRVSEQTGISCWWLDDEMIDPYDDFGGGVFRRRALSKALYGMAQIGTADPLEGVRNSVSSTSDVAMVVGLGGGTGAGTFLDIAKTLKRDHGFPDVTLFAVLPHEDEDDDRGANAYAALSELEYLSLTDQNLFESIVLIPQLSDADEGDFDEAIIRSILSYYTLQGNARNELSVKGSGGPPSFAPFTVAAPQVLQYEGGVIKQAKARLEEFYGNREELLSTESELHDEFESFLETYHGDGPGTDVYGEYNGRGTDSRYGLTEEEVTSLSNRIDALEELVSLRVLPSIGCTVTDELREDIRAAKEYAVDAADIDPDEVSESRRKRAIVNGFPEQTGTVVTPNTGEDKPEDTRLLALYEKEIDAIERRRDLLCAKNMLSELDSVSFDAGDATTAAAVATTTDVAGALGNALSEDTKLSRDTGLEGDLDELDGERKRLETQLHDLDELADALEAERDAQLDEWVTAVSDDAETLANLSEYETEIRELLGDLETALDGAAGVAQGATSTDDIPAEPRVEFSETQFERLNELLESCGLAPLRGSAVRDEVAYLWQAKREFLRDSEGGLLSRGPDTEELQRNHAEQYRGAQRSDLDMAFIPEWDERPETSGRLRTTEIDRRLDALDDLDPVDEIAASVPSFLADREVDPGALLAEATRASLDDPDRLSGFEIPRADVDEPAIADAFDGGDVEAALESLVAPGGAVFETFHAAYLGDLEREREEGAARLRAVEREIEWVTAATDLLERGSGFAGLAEDVMDPSSISEVDGDERDEGMYVTRASPDDPGELLSSDNIGETNFWARDDSTLQSSLRSFTERIENHLLPLRNPLLAVPEENPARDEYDEYRAAISLMSRAIDQNTSYGTGAKHAFDAVDAMLGDTLGQVDPIYWNRARFGGAWDLTLTVFLGGVMLDNVDVFEQSGKGLKDKYEAELGGEPGRHMINRHAHGIDGLDAGRVDGHRLIDDGNDGAYLYRAALLNLDVGVDDRLLVLNNLGDPDALRDELLDRYEFVGFESTQDLGNS</sequence>
<reference evidence="3" key="1">
    <citation type="submission" date="2016-10" db="EMBL/GenBank/DDBJ databases">
        <authorList>
            <person name="Varghese N."/>
            <person name="Submissions S."/>
        </authorList>
    </citation>
    <scope>NUCLEOTIDE SEQUENCE [LARGE SCALE GENOMIC DNA]</scope>
    <source>
        <strain evidence="3">RD 26</strain>
    </source>
</reference>
<organism evidence="2 3">
    <name type="scientific">Halorubrum sodomense</name>
    <dbReference type="NCBI Taxonomy" id="35743"/>
    <lineage>
        <taxon>Archaea</taxon>
        <taxon>Methanobacteriati</taxon>
        <taxon>Methanobacteriota</taxon>
        <taxon>Stenosarchaea group</taxon>
        <taxon>Halobacteria</taxon>
        <taxon>Halobacteriales</taxon>
        <taxon>Haloferacaceae</taxon>
        <taxon>Halorubrum</taxon>
    </lineage>
</organism>
<dbReference type="STRING" id="35743.SAMN04487937_1431"/>
<dbReference type="SUPFAM" id="SSF52490">
    <property type="entry name" value="Tubulin nucleotide-binding domain-like"/>
    <property type="match status" value="1"/>
</dbReference>
<proteinExistence type="predicted"/>
<protein>
    <submittedName>
        <fullName evidence="2">Tubulin like</fullName>
    </submittedName>
</protein>
<evidence type="ECO:0000313" key="3">
    <source>
        <dbReference type="Proteomes" id="UP000198932"/>
    </source>
</evidence>
<dbReference type="OrthoDB" id="134470at2157"/>
<dbReference type="Proteomes" id="UP000198932">
    <property type="component" value="Unassembled WGS sequence"/>
</dbReference>
<name>A0A1I6FZL7_HALSD</name>
<dbReference type="RefSeq" id="WP_092920855.1">
    <property type="nucleotide sequence ID" value="NZ_FOYN01000002.1"/>
</dbReference>
<evidence type="ECO:0000256" key="1">
    <source>
        <dbReference type="SAM" id="Coils"/>
    </source>
</evidence>